<evidence type="ECO:0000256" key="2">
    <source>
        <dbReference type="ARBA" id="ARBA00022448"/>
    </source>
</evidence>
<organism evidence="5">
    <name type="scientific">marine sediment metagenome</name>
    <dbReference type="NCBI Taxonomy" id="412755"/>
    <lineage>
        <taxon>unclassified sequences</taxon>
        <taxon>metagenomes</taxon>
        <taxon>ecological metagenomes</taxon>
    </lineage>
</organism>
<dbReference type="GO" id="GO:0033178">
    <property type="term" value="C:proton-transporting two-sector ATPase complex, catalytic domain"/>
    <property type="evidence" value="ECO:0007669"/>
    <property type="project" value="InterPro"/>
</dbReference>
<feature type="non-terminal residue" evidence="5">
    <location>
        <position position="1"/>
    </location>
</feature>
<dbReference type="InterPro" id="IPR002842">
    <property type="entry name" value="ATPase_V1_Esu"/>
</dbReference>
<dbReference type="Gene3D" id="1.20.5.620">
    <property type="entry name" value="F1F0 ATP synthase subunit B, membrane domain"/>
    <property type="match status" value="1"/>
</dbReference>
<sequence>IIEQIKKDAQKKVKEILIEAEKQAKNLSNDSKKEAEEKAEKILSDGKKQSEKLRKIRVSKANQDTKKEIMNAREKIIEECFIKAHHKLSTLSEKEYKETVAFLMRDGSKKLGGECTVIISRDADKKIAENMRFKVTGNVESAGGIILQSNDGRVTLDHTFDGILKREKDKIRIMVGKLLFSKDAE</sequence>
<evidence type="ECO:0008006" key="6">
    <source>
        <dbReference type="Google" id="ProtNLM"/>
    </source>
</evidence>
<evidence type="ECO:0000313" key="5">
    <source>
        <dbReference type="EMBL" id="GAG15448.1"/>
    </source>
</evidence>
<keyword evidence="2" id="KW-0813">Transport</keyword>
<evidence type="ECO:0000256" key="1">
    <source>
        <dbReference type="ARBA" id="ARBA00005901"/>
    </source>
</evidence>
<evidence type="ECO:0000256" key="3">
    <source>
        <dbReference type="ARBA" id="ARBA00023065"/>
    </source>
</evidence>
<accession>X0VSN1</accession>
<name>X0VSN1_9ZZZZ</name>
<protein>
    <recommendedName>
        <fullName evidence="6">V-type ATP synthase subunit E</fullName>
    </recommendedName>
</protein>
<proteinExistence type="inferred from homology"/>
<dbReference type="AlphaFoldDB" id="X0VSN1"/>
<dbReference type="EMBL" id="BARS01036449">
    <property type="protein sequence ID" value="GAG15448.1"/>
    <property type="molecule type" value="Genomic_DNA"/>
</dbReference>
<keyword evidence="3" id="KW-0406">Ion transport</keyword>
<comment type="similarity">
    <text evidence="1">Belongs to the V-ATPase E subunit family.</text>
</comment>
<feature type="region of interest" description="Disordered" evidence="4">
    <location>
        <begin position="26"/>
        <end position="49"/>
    </location>
</feature>
<evidence type="ECO:0000256" key="4">
    <source>
        <dbReference type="SAM" id="MobiDB-lite"/>
    </source>
</evidence>
<reference evidence="5" key="1">
    <citation type="journal article" date="2014" name="Front. Microbiol.">
        <title>High frequency of phylogenetically diverse reductive dehalogenase-homologous genes in deep subseafloor sedimentary metagenomes.</title>
        <authorList>
            <person name="Kawai M."/>
            <person name="Futagami T."/>
            <person name="Toyoda A."/>
            <person name="Takaki Y."/>
            <person name="Nishi S."/>
            <person name="Hori S."/>
            <person name="Arai W."/>
            <person name="Tsubouchi T."/>
            <person name="Morono Y."/>
            <person name="Uchiyama I."/>
            <person name="Ito T."/>
            <person name="Fujiyama A."/>
            <person name="Inagaki F."/>
            <person name="Takami H."/>
        </authorList>
    </citation>
    <scope>NUCLEOTIDE SEQUENCE</scope>
    <source>
        <strain evidence="5">Expedition CK06-06</strain>
    </source>
</reference>
<dbReference type="GO" id="GO:0046961">
    <property type="term" value="F:proton-transporting ATPase activity, rotational mechanism"/>
    <property type="evidence" value="ECO:0007669"/>
    <property type="project" value="InterPro"/>
</dbReference>
<dbReference type="InterPro" id="IPR038495">
    <property type="entry name" value="ATPase_E_C"/>
</dbReference>
<gene>
    <name evidence="5" type="ORF">S01H1_56027</name>
</gene>
<dbReference type="SUPFAM" id="SSF160527">
    <property type="entry name" value="V-type ATPase subunit E-like"/>
    <property type="match status" value="1"/>
</dbReference>
<dbReference type="HAMAP" id="MF_00311">
    <property type="entry name" value="ATP_synth_E_arch"/>
    <property type="match status" value="1"/>
</dbReference>
<dbReference type="Gene3D" id="3.30.2320.30">
    <property type="entry name" value="ATP synthase, E subunit, C-terminal"/>
    <property type="match status" value="1"/>
</dbReference>
<dbReference type="Pfam" id="PF01991">
    <property type="entry name" value="vATP-synt_E"/>
    <property type="match status" value="1"/>
</dbReference>
<comment type="caution">
    <text evidence="5">The sequence shown here is derived from an EMBL/GenBank/DDBJ whole genome shotgun (WGS) entry which is preliminary data.</text>
</comment>